<dbReference type="InterPro" id="IPR036388">
    <property type="entry name" value="WH-like_DNA-bd_sf"/>
</dbReference>
<keyword evidence="7" id="KW-1185">Reference proteome</keyword>
<evidence type="ECO:0000259" key="5">
    <source>
        <dbReference type="PROSITE" id="PS50995"/>
    </source>
</evidence>
<evidence type="ECO:0000256" key="3">
    <source>
        <dbReference type="ARBA" id="ARBA00023163"/>
    </source>
</evidence>
<dbReference type="PANTHER" id="PTHR42756">
    <property type="entry name" value="TRANSCRIPTIONAL REGULATOR, MARR"/>
    <property type="match status" value="1"/>
</dbReference>
<dbReference type="InterPro" id="IPR036390">
    <property type="entry name" value="WH_DNA-bd_sf"/>
</dbReference>
<keyword evidence="1" id="KW-0805">Transcription regulation</keyword>
<feature type="region of interest" description="Disordered" evidence="4">
    <location>
        <begin position="23"/>
        <end position="47"/>
    </location>
</feature>
<dbReference type="CDD" id="cd00090">
    <property type="entry name" value="HTH_ARSR"/>
    <property type="match status" value="1"/>
</dbReference>
<organism evidence="6 7">
    <name type="scientific">Enterococcus diestrammenae</name>
    <dbReference type="NCBI Taxonomy" id="1155073"/>
    <lineage>
        <taxon>Bacteria</taxon>
        <taxon>Bacillati</taxon>
        <taxon>Bacillota</taxon>
        <taxon>Bacilli</taxon>
        <taxon>Lactobacillales</taxon>
        <taxon>Enterococcaceae</taxon>
        <taxon>Enterococcus</taxon>
    </lineage>
</organism>
<evidence type="ECO:0000313" key="6">
    <source>
        <dbReference type="EMBL" id="MEO1780700.1"/>
    </source>
</evidence>
<dbReference type="Gene3D" id="1.10.10.10">
    <property type="entry name" value="Winged helix-like DNA-binding domain superfamily/Winged helix DNA-binding domain"/>
    <property type="match status" value="1"/>
</dbReference>
<dbReference type="InterPro" id="IPR011991">
    <property type="entry name" value="ArsR-like_HTH"/>
</dbReference>
<evidence type="ECO:0000256" key="2">
    <source>
        <dbReference type="ARBA" id="ARBA00023125"/>
    </source>
</evidence>
<evidence type="ECO:0000313" key="7">
    <source>
        <dbReference type="Proteomes" id="UP001429357"/>
    </source>
</evidence>
<accession>A0ABV0EYA9</accession>
<feature type="domain" description="HTH marR-type" evidence="5">
    <location>
        <begin position="5"/>
        <end position="148"/>
    </location>
</feature>
<dbReference type="EMBL" id="MAEI02000001">
    <property type="protein sequence ID" value="MEO1780700.1"/>
    <property type="molecule type" value="Genomic_DNA"/>
</dbReference>
<comment type="caution">
    <text evidence="6">The sequence shown here is derived from an EMBL/GenBank/DDBJ whole genome shotgun (WGS) entry which is preliminary data.</text>
</comment>
<dbReference type="InterPro" id="IPR000835">
    <property type="entry name" value="HTH_MarR-typ"/>
</dbReference>
<reference evidence="7" key="1">
    <citation type="submission" date="2016-06" db="EMBL/GenBank/DDBJ databases">
        <title>Four novel species of enterococci isolated from chicken manure.</title>
        <authorList>
            <person name="Van Tyne D."/>
        </authorList>
    </citation>
    <scope>NUCLEOTIDE SEQUENCE [LARGE SCALE GENOMIC DNA]</scope>
    <source>
        <strain evidence="7">JM9A</strain>
    </source>
</reference>
<dbReference type="Pfam" id="PF01047">
    <property type="entry name" value="MarR"/>
    <property type="match status" value="1"/>
</dbReference>
<dbReference type="PANTHER" id="PTHR42756:SF1">
    <property type="entry name" value="TRANSCRIPTIONAL REPRESSOR OF EMRAB OPERON"/>
    <property type="match status" value="1"/>
</dbReference>
<dbReference type="PRINTS" id="PR00598">
    <property type="entry name" value="HTHMARR"/>
</dbReference>
<evidence type="ECO:0000256" key="1">
    <source>
        <dbReference type="ARBA" id="ARBA00023015"/>
    </source>
</evidence>
<dbReference type="SUPFAM" id="SSF46785">
    <property type="entry name" value="Winged helix' DNA-binding domain"/>
    <property type="match status" value="1"/>
</dbReference>
<proteinExistence type="predicted"/>
<feature type="compositionally biased region" description="Basic and acidic residues" evidence="4">
    <location>
        <begin position="27"/>
        <end position="38"/>
    </location>
</feature>
<evidence type="ECO:0000256" key="4">
    <source>
        <dbReference type="SAM" id="MobiDB-lite"/>
    </source>
</evidence>
<protein>
    <recommendedName>
        <fullName evidence="5">HTH marR-type domain-containing protein</fullName>
    </recommendedName>
</protein>
<dbReference type="SMART" id="SM00347">
    <property type="entry name" value="HTH_MARR"/>
    <property type="match status" value="1"/>
</dbReference>
<dbReference type="InterPro" id="IPR023187">
    <property type="entry name" value="Tscrpt_reg_MarR-type_CS"/>
</dbReference>
<name>A0ABV0EYA9_9ENTE</name>
<keyword evidence="2" id="KW-0238">DNA-binding</keyword>
<dbReference type="RefSeq" id="WP_161869030.1">
    <property type="nucleotide sequence ID" value="NZ_JAQFAM010000017.1"/>
</dbReference>
<keyword evidence="3" id="KW-0804">Transcription</keyword>
<dbReference type="PROSITE" id="PS50995">
    <property type="entry name" value="HTH_MARR_2"/>
    <property type="match status" value="1"/>
</dbReference>
<gene>
    <name evidence="6" type="ORF">BAU18_000251</name>
</gene>
<sequence length="171" mass="18882">MATQEQQLFDAFQQVNRQIRRGLARSEAARGESEKAESSHSGVAPGQERVLQLLLRHGGSSQKDLASRLRIRPASLSEVLSRLEEKGLVTKAQDPADRRRNSYSLTAVGQGIAEQLKDQRRNQGATVFEVLSSEEKAQLAQILTKLDQRLLAEQGEDNKDSGKKKVFGADS</sequence>
<dbReference type="PROSITE" id="PS01117">
    <property type="entry name" value="HTH_MARR_1"/>
    <property type="match status" value="1"/>
</dbReference>
<reference evidence="6 7" key="2">
    <citation type="submission" date="2024-02" db="EMBL/GenBank/DDBJ databases">
        <title>The Genome Sequence of Enterococcus diestrammenae JM9A.</title>
        <authorList>
            <person name="Earl A."/>
            <person name="Manson A."/>
            <person name="Gilmore M."/>
            <person name="Sanders J."/>
            <person name="Shea T."/>
            <person name="Howe W."/>
            <person name="Livny J."/>
            <person name="Cuomo C."/>
            <person name="Neafsey D."/>
            <person name="Birren B."/>
        </authorList>
    </citation>
    <scope>NUCLEOTIDE SEQUENCE [LARGE SCALE GENOMIC DNA]</scope>
    <source>
        <strain evidence="6 7">JM9A</strain>
    </source>
</reference>
<dbReference type="Proteomes" id="UP001429357">
    <property type="component" value="Unassembled WGS sequence"/>
</dbReference>